<keyword evidence="6" id="KW-0378">Hydrolase</keyword>
<comment type="caution">
    <text evidence="4">Lacks conserved residue(s) required for the propagation of feature annotation.</text>
</comment>
<evidence type="ECO:0000313" key="7">
    <source>
        <dbReference type="Proteomes" id="UP001301958"/>
    </source>
</evidence>
<dbReference type="PROSITE" id="PS52019">
    <property type="entry name" value="PKS_MFAS_DH"/>
    <property type="match status" value="1"/>
</dbReference>
<evidence type="ECO:0000259" key="5">
    <source>
        <dbReference type="PROSITE" id="PS52019"/>
    </source>
</evidence>
<evidence type="ECO:0000256" key="3">
    <source>
        <dbReference type="ARBA" id="ARBA00023268"/>
    </source>
</evidence>
<dbReference type="InterPro" id="IPR020807">
    <property type="entry name" value="PKS_DH"/>
</dbReference>
<dbReference type="GO" id="GO:0044550">
    <property type="term" value="P:secondary metabolite biosynthetic process"/>
    <property type="evidence" value="ECO:0007669"/>
    <property type="project" value="TreeGrafter"/>
</dbReference>
<dbReference type="SMART" id="SM00827">
    <property type="entry name" value="PKS_AT"/>
    <property type="match status" value="1"/>
</dbReference>
<organism evidence="6 7">
    <name type="scientific">Podospora fimiseda</name>
    <dbReference type="NCBI Taxonomy" id="252190"/>
    <lineage>
        <taxon>Eukaryota</taxon>
        <taxon>Fungi</taxon>
        <taxon>Dikarya</taxon>
        <taxon>Ascomycota</taxon>
        <taxon>Pezizomycotina</taxon>
        <taxon>Sordariomycetes</taxon>
        <taxon>Sordariomycetidae</taxon>
        <taxon>Sordariales</taxon>
        <taxon>Podosporaceae</taxon>
        <taxon>Podospora</taxon>
    </lineage>
</organism>
<proteinExistence type="predicted"/>
<dbReference type="PANTHER" id="PTHR43775">
    <property type="entry name" value="FATTY ACID SYNTHASE"/>
    <property type="match status" value="1"/>
</dbReference>
<dbReference type="InterPro" id="IPR016036">
    <property type="entry name" value="Malonyl_transacylase_ACP-bd"/>
</dbReference>
<dbReference type="InterPro" id="IPR016035">
    <property type="entry name" value="Acyl_Trfase/lysoPLipase"/>
</dbReference>
<dbReference type="EMBL" id="MU865341">
    <property type="protein sequence ID" value="KAK4226846.1"/>
    <property type="molecule type" value="Genomic_DNA"/>
</dbReference>
<comment type="caution">
    <text evidence="6">The sequence shown here is derived from an EMBL/GenBank/DDBJ whole genome shotgun (WGS) entry which is preliminary data.</text>
</comment>
<feature type="domain" description="PKS/mFAS DH" evidence="5">
    <location>
        <begin position="354"/>
        <end position="459"/>
    </location>
</feature>
<dbReference type="InterPro" id="IPR001227">
    <property type="entry name" value="Ac_transferase_dom_sf"/>
</dbReference>
<dbReference type="Gene3D" id="3.40.366.10">
    <property type="entry name" value="Malonyl-Coenzyme A Acyl Carrier Protein, domain 2"/>
    <property type="match status" value="1"/>
</dbReference>
<keyword evidence="3" id="KW-0511">Multifunctional enzyme</keyword>
<keyword evidence="6" id="KW-0808">Transferase</keyword>
<dbReference type="SUPFAM" id="SSF55048">
    <property type="entry name" value="Probable ACP-binding domain of malonyl-CoA ACP transacylase"/>
    <property type="match status" value="1"/>
</dbReference>
<reference evidence="6" key="2">
    <citation type="submission" date="2023-05" db="EMBL/GenBank/DDBJ databases">
        <authorList>
            <consortium name="Lawrence Berkeley National Laboratory"/>
            <person name="Steindorff A."/>
            <person name="Hensen N."/>
            <person name="Bonometti L."/>
            <person name="Westerberg I."/>
            <person name="Brannstrom I.O."/>
            <person name="Guillou S."/>
            <person name="Cros-Aarteil S."/>
            <person name="Calhoun S."/>
            <person name="Haridas S."/>
            <person name="Kuo A."/>
            <person name="Mondo S."/>
            <person name="Pangilinan J."/>
            <person name="Riley R."/>
            <person name="Labutti K."/>
            <person name="Andreopoulos B."/>
            <person name="Lipzen A."/>
            <person name="Chen C."/>
            <person name="Yanf M."/>
            <person name="Daum C."/>
            <person name="Ng V."/>
            <person name="Clum A."/>
            <person name="Ohm R."/>
            <person name="Martin F."/>
            <person name="Silar P."/>
            <person name="Natvig D."/>
            <person name="Lalanne C."/>
            <person name="Gautier V."/>
            <person name="Ament-Velasquez S.L."/>
            <person name="Kruys A."/>
            <person name="Hutchinson M.I."/>
            <person name="Powell A.J."/>
            <person name="Barry K."/>
            <person name="Miller A.N."/>
            <person name="Grigoriev I.V."/>
            <person name="Debuchy R."/>
            <person name="Gladieux P."/>
            <person name="Thoren M.H."/>
            <person name="Johannesson H."/>
        </authorList>
    </citation>
    <scope>NUCLEOTIDE SEQUENCE</scope>
    <source>
        <strain evidence="6">CBS 990.96</strain>
    </source>
</reference>
<dbReference type="Pfam" id="PF00698">
    <property type="entry name" value="Acyl_transf_1"/>
    <property type="match status" value="1"/>
</dbReference>
<name>A0AAN7GTT9_9PEZI</name>
<dbReference type="Proteomes" id="UP001301958">
    <property type="component" value="Unassembled WGS sequence"/>
</dbReference>
<sequence>MSLEGDDGASVVDINSAEISQPMTTCLQIALIDLLASFGIHPSVVLGHSSAEIAAAYAAGALSHTSAIKAAYYRGVLSSLLASSWQNSPSDTLTMMDVALSRQEVTPYLQKLTNSVEDDVPGVAIGCVNSPKSVTLTGAKSQIDILEEWFHRDGIFARRLKVPLTYHSRFMEAIADEYSASIQDLETVSEDSASEKRVPKIPMIFSVTGDIVAPKTLVSPNYWVRNLVSSVEFATVMDKLLIITHLLEIGPRSALQGPIRECIELQPHPIKRNPLYIPTLVRKQSASVALLQAVGALWSAGHDGVDLMQANGLEKQLSRPIPPNMPRYPFNHEQKYWIESTLSRNFHFNGVRRHDLLGSRSFDWNPQVAQWRNVMRLDELPWLKDHTISGEIVFPGAGYVVMAIEAARQLFCSKDNGVTIHGFYIQDAAFSHPIRFPSNVEQVKTQTTLLSQPSHSFQF</sequence>
<dbReference type="InterPro" id="IPR049552">
    <property type="entry name" value="PKS_DH_N"/>
</dbReference>
<gene>
    <name evidence="6" type="ORF">QBC38DRAFT_528046</name>
</gene>
<dbReference type="InterPro" id="IPR049900">
    <property type="entry name" value="PKS_mFAS_DH"/>
</dbReference>
<evidence type="ECO:0000313" key="6">
    <source>
        <dbReference type="EMBL" id="KAK4226846.1"/>
    </source>
</evidence>
<keyword evidence="7" id="KW-1185">Reference proteome</keyword>
<accession>A0AAN7GTT9</accession>
<evidence type="ECO:0000256" key="2">
    <source>
        <dbReference type="ARBA" id="ARBA00022553"/>
    </source>
</evidence>
<dbReference type="InterPro" id="IPR042104">
    <property type="entry name" value="PKS_dehydratase_sf"/>
</dbReference>
<keyword evidence="1" id="KW-0596">Phosphopantetheine</keyword>
<keyword evidence="2" id="KW-0597">Phosphoprotein</keyword>
<dbReference type="InterPro" id="IPR050091">
    <property type="entry name" value="PKS_NRPS_Biosynth_Enz"/>
</dbReference>
<dbReference type="AlphaFoldDB" id="A0AAN7GTT9"/>
<evidence type="ECO:0000256" key="1">
    <source>
        <dbReference type="ARBA" id="ARBA00022450"/>
    </source>
</evidence>
<dbReference type="GO" id="GO:0006633">
    <property type="term" value="P:fatty acid biosynthetic process"/>
    <property type="evidence" value="ECO:0007669"/>
    <property type="project" value="TreeGrafter"/>
</dbReference>
<dbReference type="SUPFAM" id="SSF52151">
    <property type="entry name" value="FabD/lysophospholipase-like"/>
    <property type="match status" value="1"/>
</dbReference>
<dbReference type="PANTHER" id="PTHR43775:SF29">
    <property type="entry name" value="ASPERFURANONE POLYKETIDE SYNTHASE AFOG-RELATED"/>
    <property type="match status" value="1"/>
</dbReference>
<dbReference type="GO" id="GO:0016787">
    <property type="term" value="F:hydrolase activity"/>
    <property type="evidence" value="ECO:0007669"/>
    <property type="project" value="UniProtKB-KW"/>
</dbReference>
<dbReference type="GO" id="GO:0004312">
    <property type="term" value="F:fatty acid synthase activity"/>
    <property type="evidence" value="ECO:0007669"/>
    <property type="project" value="TreeGrafter"/>
</dbReference>
<dbReference type="InterPro" id="IPR014043">
    <property type="entry name" value="Acyl_transferase_dom"/>
</dbReference>
<dbReference type="SMART" id="SM00826">
    <property type="entry name" value="PKS_DH"/>
    <property type="match status" value="1"/>
</dbReference>
<reference evidence="6" key="1">
    <citation type="journal article" date="2023" name="Mol. Phylogenet. Evol.">
        <title>Genome-scale phylogeny and comparative genomics of the fungal order Sordariales.</title>
        <authorList>
            <person name="Hensen N."/>
            <person name="Bonometti L."/>
            <person name="Westerberg I."/>
            <person name="Brannstrom I.O."/>
            <person name="Guillou S."/>
            <person name="Cros-Aarteil S."/>
            <person name="Calhoun S."/>
            <person name="Haridas S."/>
            <person name="Kuo A."/>
            <person name="Mondo S."/>
            <person name="Pangilinan J."/>
            <person name="Riley R."/>
            <person name="LaButti K."/>
            <person name="Andreopoulos B."/>
            <person name="Lipzen A."/>
            <person name="Chen C."/>
            <person name="Yan M."/>
            <person name="Daum C."/>
            <person name="Ng V."/>
            <person name="Clum A."/>
            <person name="Steindorff A."/>
            <person name="Ohm R.A."/>
            <person name="Martin F."/>
            <person name="Silar P."/>
            <person name="Natvig D.O."/>
            <person name="Lalanne C."/>
            <person name="Gautier V."/>
            <person name="Ament-Velasquez S.L."/>
            <person name="Kruys A."/>
            <person name="Hutchinson M.I."/>
            <person name="Powell A.J."/>
            <person name="Barry K."/>
            <person name="Miller A.N."/>
            <person name="Grigoriev I.V."/>
            <person name="Debuchy R."/>
            <person name="Gladieux P."/>
            <person name="Hiltunen Thoren M."/>
            <person name="Johannesson H."/>
        </authorList>
    </citation>
    <scope>NUCLEOTIDE SEQUENCE</scope>
    <source>
        <strain evidence="6">CBS 990.96</strain>
    </source>
</reference>
<dbReference type="Gene3D" id="3.30.70.3290">
    <property type="match status" value="1"/>
</dbReference>
<evidence type="ECO:0000256" key="4">
    <source>
        <dbReference type="PROSITE-ProRule" id="PRU01363"/>
    </source>
</evidence>
<dbReference type="Gene3D" id="3.10.129.110">
    <property type="entry name" value="Polyketide synthase dehydratase"/>
    <property type="match status" value="1"/>
</dbReference>
<dbReference type="Pfam" id="PF21089">
    <property type="entry name" value="PKS_DH_N"/>
    <property type="match status" value="1"/>
</dbReference>
<protein>
    <submittedName>
        <fullName evidence="6">Acyl transferase/acyl hydrolase/lysophospholipase</fullName>
    </submittedName>
</protein>